<keyword evidence="12" id="KW-0732">Signal</keyword>
<dbReference type="Proteomes" id="UP000593601">
    <property type="component" value="Chromosome"/>
</dbReference>
<dbReference type="GO" id="GO:0051301">
    <property type="term" value="P:cell division"/>
    <property type="evidence" value="ECO:0007669"/>
    <property type="project" value="UniProtKB-KW"/>
</dbReference>
<gene>
    <name evidence="14" type="primary">tig</name>
    <name evidence="14" type="ORF">INP51_01595</name>
</gene>
<keyword evidence="6" id="KW-0143">Chaperone</keyword>
<feature type="compositionally biased region" description="Basic and acidic residues" evidence="11">
    <location>
        <begin position="40"/>
        <end position="49"/>
    </location>
</feature>
<dbReference type="Gene3D" id="3.10.50.40">
    <property type="match status" value="1"/>
</dbReference>
<evidence type="ECO:0000256" key="11">
    <source>
        <dbReference type="SAM" id="MobiDB-lite"/>
    </source>
</evidence>
<dbReference type="EC" id="5.2.1.8" evidence="10"/>
<evidence type="ECO:0000256" key="3">
    <source>
        <dbReference type="ARBA" id="ARBA00005464"/>
    </source>
</evidence>
<dbReference type="KEGG" id="bliq:INP51_01595"/>
<keyword evidence="7 10" id="KW-0413">Isomerase</keyword>
<evidence type="ECO:0000256" key="2">
    <source>
        <dbReference type="ARBA" id="ARBA00004496"/>
    </source>
</evidence>
<dbReference type="InterPro" id="IPR027304">
    <property type="entry name" value="Trigger_fact/SurA_dom_sf"/>
</dbReference>
<evidence type="ECO:0000256" key="6">
    <source>
        <dbReference type="ARBA" id="ARBA00023186"/>
    </source>
</evidence>
<protein>
    <recommendedName>
        <fullName evidence="10">peptidylprolyl isomerase</fullName>
        <ecNumber evidence="10">5.2.1.8</ecNumber>
    </recommendedName>
</protein>
<dbReference type="EMBL" id="CP063304">
    <property type="protein sequence ID" value="QOV19698.1"/>
    <property type="molecule type" value="Genomic_DNA"/>
</dbReference>
<evidence type="ECO:0000259" key="13">
    <source>
        <dbReference type="PROSITE" id="PS50059"/>
    </source>
</evidence>
<dbReference type="AlphaFoldDB" id="A0A7M2RHT7"/>
<evidence type="ECO:0000256" key="5">
    <source>
        <dbReference type="ARBA" id="ARBA00023110"/>
    </source>
</evidence>
<evidence type="ECO:0000256" key="7">
    <source>
        <dbReference type="ARBA" id="ARBA00023235"/>
    </source>
</evidence>
<evidence type="ECO:0000256" key="10">
    <source>
        <dbReference type="PROSITE-ProRule" id="PRU00277"/>
    </source>
</evidence>
<evidence type="ECO:0000256" key="4">
    <source>
        <dbReference type="ARBA" id="ARBA00022618"/>
    </source>
</evidence>
<dbReference type="InterPro" id="IPR008880">
    <property type="entry name" value="Trigger_fac_C"/>
</dbReference>
<comment type="subcellular location">
    <subcellularLocation>
        <location evidence="2">Cytoplasm</location>
    </subcellularLocation>
</comment>
<dbReference type="SUPFAM" id="SSF54534">
    <property type="entry name" value="FKBP-like"/>
    <property type="match status" value="1"/>
</dbReference>
<dbReference type="InterPro" id="IPR001179">
    <property type="entry name" value="PPIase_FKBP_dom"/>
</dbReference>
<dbReference type="GO" id="GO:0006457">
    <property type="term" value="P:protein folding"/>
    <property type="evidence" value="ECO:0007669"/>
    <property type="project" value="InterPro"/>
</dbReference>
<evidence type="ECO:0000256" key="8">
    <source>
        <dbReference type="ARBA" id="ARBA00023306"/>
    </source>
</evidence>
<dbReference type="InterPro" id="IPR037041">
    <property type="entry name" value="Trigger_fac_C_sf"/>
</dbReference>
<evidence type="ECO:0000256" key="9">
    <source>
        <dbReference type="ARBA" id="ARBA00024849"/>
    </source>
</evidence>
<evidence type="ECO:0000313" key="15">
    <source>
        <dbReference type="Proteomes" id="UP000593601"/>
    </source>
</evidence>
<feature type="chain" id="PRO_5039233438" description="peptidylprolyl isomerase" evidence="12">
    <location>
        <begin position="21"/>
        <end position="396"/>
    </location>
</feature>
<dbReference type="Gene3D" id="1.10.3120.10">
    <property type="entry name" value="Trigger factor, C-terminal domain"/>
    <property type="match status" value="1"/>
</dbReference>
<comment type="function">
    <text evidence="9">Involved in protein export. Acts as a chaperone by maintaining the newly synthesized protein in an open conformation. Functions as a peptidyl-prolyl cis-trans isomerase.</text>
</comment>
<comment type="similarity">
    <text evidence="3">Belongs to the FKBP-type PPIase family. Tig subfamily.</text>
</comment>
<dbReference type="PROSITE" id="PS50059">
    <property type="entry name" value="FKBP_PPIASE"/>
    <property type="match status" value="1"/>
</dbReference>
<dbReference type="Pfam" id="PF05698">
    <property type="entry name" value="Trigger_C"/>
    <property type="match status" value="1"/>
</dbReference>
<sequence>MKKKLVTILAVLCTGALVFSGCGKKDSKEKNTTSSASTQTKDKDKDGGKSSDSQEVPKDDDLPIVDEKDVTKCIEIGDYKGLKLEKTVTQVTDKDIDDAVKSNYSNTPIKDEPAKMGDTAYISYVGKIDGKEFDGGSADSVPLTLGSKSFIEGFEEGVVGMKAGDTKDLNLTFPDPYESNKDLSGKPVVFTVTVGNVTRPFTELSEEWVKQYTKSSNIDEYKDTIKKQLTDQAAATDENALKNVAWQKVLENSNVKQYQKEELESSKKEMEDYISQYAAMMGTDLDGYKKQAGISDEDYETQLIVGAKETAKSKMAMKAIAEKEKFTKKDQEYKDLLAKTAKEYGVSEDDFIKQMGQDQVDAYIESERIMKVILDSAEIKEVPAETKDTASTSSDK</sequence>
<dbReference type="GO" id="GO:0003755">
    <property type="term" value="F:peptidyl-prolyl cis-trans isomerase activity"/>
    <property type="evidence" value="ECO:0007669"/>
    <property type="project" value="UniProtKB-KW"/>
</dbReference>
<proteinExistence type="inferred from homology"/>
<dbReference type="GO" id="GO:0005737">
    <property type="term" value="C:cytoplasm"/>
    <property type="evidence" value="ECO:0007669"/>
    <property type="project" value="UniProtKB-SubCell"/>
</dbReference>
<dbReference type="NCBIfam" id="TIGR00115">
    <property type="entry name" value="tig"/>
    <property type="match status" value="1"/>
</dbReference>
<dbReference type="InterPro" id="IPR005215">
    <property type="entry name" value="Trig_fac"/>
</dbReference>
<dbReference type="RefSeq" id="WP_193736018.1">
    <property type="nucleotide sequence ID" value="NZ_CP063304.1"/>
</dbReference>
<dbReference type="InterPro" id="IPR046357">
    <property type="entry name" value="PPIase_dom_sf"/>
</dbReference>
<dbReference type="Pfam" id="PF00254">
    <property type="entry name" value="FKBP_C"/>
    <property type="match status" value="1"/>
</dbReference>
<feature type="signal peptide" evidence="12">
    <location>
        <begin position="1"/>
        <end position="20"/>
    </location>
</feature>
<feature type="compositionally biased region" description="Basic and acidic residues" evidence="11">
    <location>
        <begin position="55"/>
        <end position="64"/>
    </location>
</feature>
<evidence type="ECO:0000256" key="1">
    <source>
        <dbReference type="ARBA" id="ARBA00000971"/>
    </source>
</evidence>
<keyword evidence="8" id="KW-0131">Cell cycle</keyword>
<dbReference type="FunFam" id="3.10.50.40:FF:000001">
    <property type="entry name" value="Trigger factor"/>
    <property type="match status" value="1"/>
</dbReference>
<name>A0A7M2RHT7_9FIRM</name>
<keyword evidence="4" id="KW-0132">Cell division</keyword>
<keyword evidence="5 10" id="KW-0697">Rotamase</keyword>
<organism evidence="14 15">
    <name type="scientific">Blautia liquoris</name>
    <dbReference type="NCBI Taxonomy" id="2779518"/>
    <lineage>
        <taxon>Bacteria</taxon>
        <taxon>Bacillati</taxon>
        <taxon>Bacillota</taxon>
        <taxon>Clostridia</taxon>
        <taxon>Lachnospirales</taxon>
        <taxon>Lachnospiraceae</taxon>
        <taxon>Blautia</taxon>
    </lineage>
</organism>
<dbReference type="SUPFAM" id="SSF109998">
    <property type="entry name" value="Triger factor/SurA peptide-binding domain-like"/>
    <property type="match status" value="1"/>
</dbReference>
<dbReference type="GO" id="GO:0015031">
    <property type="term" value="P:protein transport"/>
    <property type="evidence" value="ECO:0007669"/>
    <property type="project" value="InterPro"/>
</dbReference>
<evidence type="ECO:0000313" key="14">
    <source>
        <dbReference type="EMBL" id="QOV19698.1"/>
    </source>
</evidence>
<comment type="catalytic activity">
    <reaction evidence="1 10">
        <text>[protein]-peptidylproline (omega=180) = [protein]-peptidylproline (omega=0)</text>
        <dbReference type="Rhea" id="RHEA:16237"/>
        <dbReference type="Rhea" id="RHEA-COMP:10747"/>
        <dbReference type="Rhea" id="RHEA-COMP:10748"/>
        <dbReference type="ChEBI" id="CHEBI:83833"/>
        <dbReference type="ChEBI" id="CHEBI:83834"/>
        <dbReference type="EC" id="5.2.1.8"/>
    </reaction>
</comment>
<evidence type="ECO:0000256" key="12">
    <source>
        <dbReference type="SAM" id="SignalP"/>
    </source>
</evidence>
<dbReference type="PIRSF" id="PIRSF003095">
    <property type="entry name" value="Trigger_factor"/>
    <property type="match status" value="1"/>
</dbReference>
<reference evidence="14 15" key="1">
    <citation type="submission" date="2020-10" db="EMBL/GenBank/DDBJ databases">
        <title>Blautia liquoris sp.nov., isolated from the mud in a fermentation cellar used for the production of Chinese strong-flavoured liquor.</title>
        <authorList>
            <person name="Lu L."/>
        </authorList>
    </citation>
    <scope>NUCLEOTIDE SEQUENCE [LARGE SCALE GENOMIC DNA]</scope>
    <source>
        <strain evidence="14 15">LZLJ-3</strain>
    </source>
</reference>
<dbReference type="PROSITE" id="PS51257">
    <property type="entry name" value="PROKAR_LIPOPROTEIN"/>
    <property type="match status" value="1"/>
</dbReference>
<keyword evidence="15" id="KW-1185">Reference proteome</keyword>
<feature type="region of interest" description="Disordered" evidence="11">
    <location>
        <begin position="21"/>
        <end position="64"/>
    </location>
</feature>
<feature type="domain" description="PPIase FKBP-type" evidence="13">
    <location>
        <begin position="117"/>
        <end position="177"/>
    </location>
</feature>
<accession>A0A7M2RHT7</accession>